<proteinExistence type="predicted"/>
<comment type="caution">
    <text evidence="1">The sequence shown here is derived from an EMBL/GenBank/DDBJ whole genome shotgun (WGS) entry which is preliminary data.</text>
</comment>
<keyword evidence="2" id="KW-1185">Reference proteome</keyword>
<organism evidence="1 2">
    <name type="scientific">Natronomicrosphaera hydrolytica</name>
    <dbReference type="NCBI Taxonomy" id="3242702"/>
    <lineage>
        <taxon>Bacteria</taxon>
        <taxon>Pseudomonadati</taxon>
        <taxon>Planctomycetota</taxon>
        <taxon>Phycisphaerae</taxon>
        <taxon>Phycisphaerales</taxon>
        <taxon>Phycisphaeraceae</taxon>
        <taxon>Natronomicrosphaera</taxon>
    </lineage>
</organism>
<dbReference type="RefSeq" id="WP_425345340.1">
    <property type="nucleotide sequence ID" value="NZ_JBGUBD010000005.1"/>
</dbReference>
<sequence>MLDSRPFAIGAAISLTLTALLVGLALVVRALRNINLTLMLSLRRDTDI</sequence>
<accession>A0ABV4U487</accession>
<dbReference type="EMBL" id="JBGUBD010000005">
    <property type="protein sequence ID" value="MFA9478412.1"/>
    <property type="molecule type" value="Genomic_DNA"/>
</dbReference>
<gene>
    <name evidence="1" type="ORF">ACERK3_08895</name>
</gene>
<name>A0ABV4U487_9BACT</name>
<protein>
    <submittedName>
        <fullName evidence="1">Uncharacterized protein</fullName>
    </submittedName>
</protein>
<evidence type="ECO:0000313" key="1">
    <source>
        <dbReference type="EMBL" id="MFA9478412.1"/>
    </source>
</evidence>
<evidence type="ECO:0000313" key="2">
    <source>
        <dbReference type="Proteomes" id="UP001575105"/>
    </source>
</evidence>
<reference evidence="1 2" key="1">
    <citation type="submission" date="2024-08" db="EMBL/GenBank/DDBJ databases">
        <title>Whole-genome sequencing of halo(alkali)philic microorganisms from hypersaline lakes.</title>
        <authorList>
            <person name="Sorokin D.Y."/>
            <person name="Merkel A.Y."/>
            <person name="Messina E."/>
            <person name="Yakimov M."/>
        </authorList>
    </citation>
    <scope>NUCLEOTIDE SEQUENCE [LARGE SCALE GENOMIC DNA]</scope>
    <source>
        <strain evidence="1 2">AB-hyl4</strain>
    </source>
</reference>
<dbReference type="Proteomes" id="UP001575105">
    <property type="component" value="Unassembled WGS sequence"/>
</dbReference>